<gene>
    <name evidence="1" type="ORF">M404DRAFT_1003751</name>
</gene>
<reference evidence="2" key="2">
    <citation type="submission" date="2015-01" db="EMBL/GenBank/DDBJ databases">
        <title>Evolutionary Origins and Diversification of the Mycorrhizal Mutualists.</title>
        <authorList>
            <consortium name="DOE Joint Genome Institute"/>
            <consortium name="Mycorrhizal Genomics Consortium"/>
            <person name="Kohler A."/>
            <person name="Kuo A."/>
            <person name="Nagy L.G."/>
            <person name="Floudas D."/>
            <person name="Copeland A."/>
            <person name="Barry K.W."/>
            <person name="Cichocki N."/>
            <person name="Veneault-Fourrey C."/>
            <person name="LaButti K."/>
            <person name="Lindquist E.A."/>
            <person name="Lipzen A."/>
            <person name="Lundell T."/>
            <person name="Morin E."/>
            <person name="Murat C."/>
            <person name="Riley R."/>
            <person name="Ohm R."/>
            <person name="Sun H."/>
            <person name="Tunlid A."/>
            <person name="Henrissat B."/>
            <person name="Grigoriev I.V."/>
            <person name="Hibbett D.S."/>
            <person name="Martin F."/>
        </authorList>
    </citation>
    <scope>NUCLEOTIDE SEQUENCE [LARGE SCALE GENOMIC DNA]</scope>
    <source>
        <strain evidence="2">Marx 270</strain>
    </source>
</reference>
<name>A0A0C3JTB4_PISTI</name>
<organism evidence="1 2">
    <name type="scientific">Pisolithus tinctorius Marx 270</name>
    <dbReference type="NCBI Taxonomy" id="870435"/>
    <lineage>
        <taxon>Eukaryota</taxon>
        <taxon>Fungi</taxon>
        <taxon>Dikarya</taxon>
        <taxon>Basidiomycota</taxon>
        <taxon>Agaricomycotina</taxon>
        <taxon>Agaricomycetes</taxon>
        <taxon>Agaricomycetidae</taxon>
        <taxon>Boletales</taxon>
        <taxon>Sclerodermatineae</taxon>
        <taxon>Pisolithaceae</taxon>
        <taxon>Pisolithus</taxon>
    </lineage>
</organism>
<accession>A0A0C3JTB4</accession>
<dbReference type="AlphaFoldDB" id="A0A0C3JTB4"/>
<dbReference type="HOGENOM" id="CLU_3051364_0_0_1"/>
<dbReference type="InParanoid" id="A0A0C3JTB4"/>
<sequence length="54" mass="5634">MSTTTVFGFFALSGGQRVQSSRPGATSKTYHCLYDTTVQCTSGAVQSPGGVTTR</sequence>
<evidence type="ECO:0000313" key="2">
    <source>
        <dbReference type="Proteomes" id="UP000054217"/>
    </source>
</evidence>
<keyword evidence="2" id="KW-1185">Reference proteome</keyword>
<evidence type="ECO:0000313" key="1">
    <source>
        <dbReference type="EMBL" id="KIO00732.1"/>
    </source>
</evidence>
<dbReference type="OrthoDB" id="3258371at2759"/>
<dbReference type="Proteomes" id="UP000054217">
    <property type="component" value="Unassembled WGS sequence"/>
</dbReference>
<dbReference type="EMBL" id="KN831994">
    <property type="protein sequence ID" value="KIO00732.1"/>
    <property type="molecule type" value="Genomic_DNA"/>
</dbReference>
<proteinExistence type="predicted"/>
<reference evidence="1 2" key="1">
    <citation type="submission" date="2014-04" db="EMBL/GenBank/DDBJ databases">
        <authorList>
            <consortium name="DOE Joint Genome Institute"/>
            <person name="Kuo A."/>
            <person name="Kohler A."/>
            <person name="Costa M.D."/>
            <person name="Nagy L.G."/>
            <person name="Floudas D."/>
            <person name="Copeland A."/>
            <person name="Barry K.W."/>
            <person name="Cichocki N."/>
            <person name="Veneault-Fourrey C."/>
            <person name="LaButti K."/>
            <person name="Lindquist E.A."/>
            <person name="Lipzen A."/>
            <person name="Lundell T."/>
            <person name="Morin E."/>
            <person name="Murat C."/>
            <person name="Sun H."/>
            <person name="Tunlid A."/>
            <person name="Henrissat B."/>
            <person name="Grigoriev I.V."/>
            <person name="Hibbett D.S."/>
            <person name="Martin F."/>
            <person name="Nordberg H.P."/>
            <person name="Cantor M.N."/>
            <person name="Hua S.X."/>
        </authorList>
    </citation>
    <scope>NUCLEOTIDE SEQUENCE [LARGE SCALE GENOMIC DNA]</scope>
    <source>
        <strain evidence="1 2">Marx 270</strain>
    </source>
</reference>
<protein>
    <submittedName>
        <fullName evidence="1">Uncharacterized protein</fullName>
    </submittedName>
</protein>